<accession>A0A8J4AND6</accession>
<keyword evidence="1" id="KW-1133">Transmembrane helix</keyword>
<evidence type="ECO:0000256" key="1">
    <source>
        <dbReference type="SAM" id="Phobius"/>
    </source>
</evidence>
<keyword evidence="1" id="KW-0812">Transmembrane</keyword>
<gene>
    <name evidence="2" type="ORF">NUM_72670</name>
</gene>
<protein>
    <submittedName>
        <fullName evidence="2">Uncharacterized protein</fullName>
    </submittedName>
</protein>
<dbReference type="Proteomes" id="UP000614996">
    <property type="component" value="Unassembled WGS sequence"/>
</dbReference>
<dbReference type="AlphaFoldDB" id="A0A8J4AND6"/>
<organism evidence="2 3">
    <name type="scientific">Actinocatenispora comari</name>
    <dbReference type="NCBI Taxonomy" id="2807577"/>
    <lineage>
        <taxon>Bacteria</taxon>
        <taxon>Bacillati</taxon>
        <taxon>Actinomycetota</taxon>
        <taxon>Actinomycetes</taxon>
        <taxon>Micromonosporales</taxon>
        <taxon>Micromonosporaceae</taxon>
        <taxon>Actinocatenispora</taxon>
    </lineage>
</organism>
<keyword evidence="1" id="KW-0472">Membrane</keyword>
<evidence type="ECO:0000313" key="3">
    <source>
        <dbReference type="Proteomes" id="UP000614996"/>
    </source>
</evidence>
<feature type="transmembrane region" description="Helical" evidence="1">
    <location>
        <begin position="220"/>
        <end position="240"/>
    </location>
</feature>
<evidence type="ECO:0000313" key="2">
    <source>
        <dbReference type="EMBL" id="GIL32013.1"/>
    </source>
</evidence>
<keyword evidence="3" id="KW-1185">Reference proteome</keyword>
<reference evidence="3" key="1">
    <citation type="journal article" date="2021" name="Int. J. Syst. Evol. Microbiol.">
        <title>Actinocatenispora comari sp. nov., an endophytic actinomycete isolated from aerial parts of Comarum salesowianum.</title>
        <authorList>
            <person name="Oyunbileg N."/>
            <person name="Iizaka Y."/>
            <person name="Hamada M."/>
            <person name="Davaapurev B.O."/>
            <person name="Fukumoto A."/>
            <person name="Tsetseg B."/>
            <person name="Kato F."/>
            <person name="Tamura T."/>
            <person name="Batkhuu J."/>
            <person name="Anzai Y."/>
        </authorList>
    </citation>
    <scope>NUCLEOTIDE SEQUENCE [LARGE SCALE GENOMIC DNA]</scope>
    <source>
        <strain evidence="3">NUM-2625</strain>
    </source>
</reference>
<comment type="caution">
    <text evidence="2">The sequence shown here is derived from an EMBL/GenBank/DDBJ whole genome shotgun (WGS) entry which is preliminary data.</text>
</comment>
<sequence>MLGTGDDPGTEGDPMTRVGRLGTVVVLLAALAGCGAQQHRPTTGELMSRYFRSTHVRHDLYAGATSADRLAQFAAEGGPEAIVASMFSVYECIDADYLEQQREEERYRTYAGACPTADAQRRAERFAGRDGTVYTRRILIEHHDGSLDLGTVYVPKRRHGGTELVDRDGGEYRSLDDFRQHNATLHGDDWIVTLQQITSVPGHGRIVTVTGHTAPDRRPWLYAGIALALLVLAGAALLVVRAVRRRRTPDPLLERWSA</sequence>
<proteinExistence type="predicted"/>
<name>A0A8J4AND6_9ACTN</name>
<dbReference type="EMBL" id="BOPO01000151">
    <property type="protein sequence ID" value="GIL32013.1"/>
    <property type="molecule type" value="Genomic_DNA"/>
</dbReference>